<accession>A0A6A5U5S4</accession>
<reference evidence="1" key="1">
    <citation type="journal article" date="2020" name="Stud. Mycol.">
        <title>101 Dothideomycetes genomes: a test case for predicting lifestyles and emergence of pathogens.</title>
        <authorList>
            <person name="Haridas S."/>
            <person name="Albert R."/>
            <person name="Binder M."/>
            <person name="Bloem J."/>
            <person name="Labutti K."/>
            <person name="Salamov A."/>
            <person name="Andreopoulos B."/>
            <person name="Baker S."/>
            <person name="Barry K."/>
            <person name="Bills G."/>
            <person name="Bluhm B."/>
            <person name="Cannon C."/>
            <person name="Castanera R."/>
            <person name="Culley D."/>
            <person name="Daum C."/>
            <person name="Ezra D."/>
            <person name="Gonzalez J."/>
            <person name="Henrissat B."/>
            <person name="Kuo A."/>
            <person name="Liang C."/>
            <person name="Lipzen A."/>
            <person name="Lutzoni F."/>
            <person name="Magnuson J."/>
            <person name="Mondo S."/>
            <person name="Nolan M."/>
            <person name="Ohm R."/>
            <person name="Pangilinan J."/>
            <person name="Park H.-J."/>
            <person name="Ramirez L."/>
            <person name="Alfaro M."/>
            <person name="Sun H."/>
            <person name="Tritt A."/>
            <person name="Yoshinaga Y."/>
            <person name="Zwiers L.-H."/>
            <person name="Turgeon B."/>
            <person name="Goodwin S."/>
            <person name="Spatafora J."/>
            <person name="Crous P."/>
            <person name="Grigoriev I."/>
        </authorList>
    </citation>
    <scope>NUCLEOTIDE SEQUENCE</scope>
    <source>
        <strain evidence="1">CBS 675.92</strain>
    </source>
</reference>
<keyword evidence="2" id="KW-1185">Reference proteome</keyword>
<gene>
    <name evidence="1" type="ORF">CC80DRAFT_352074</name>
</gene>
<name>A0A6A5U5S4_9PLEO</name>
<evidence type="ECO:0000313" key="1">
    <source>
        <dbReference type="EMBL" id="KAF1959670.1"/>
    </source>
</evidence>
<dbReference type="AlphaFoldDB" id="A0A6A5U5S4"/>
<sequence>MCYQVVERYSLCRCLYYKHSLNPCSAHGQQGHTVQEKAVLVGYSCSSHSS</sequence>
<feature type="non-terminal residue" evidence="1">
    <location>
        <position position="50"/>
    </location>
</feature>
<dbReference type="EMBL" id="ML976984">
    <property type="protein sequence ID" value="KAF1959670.1"/>
    <property type="molecule type" value="Genomic_DNA"/>
</dbReference>
<proteinExistence type="predicted"/>
<protein>
    <submittedName>
        <fullName evidence="1">Uncharacterized protein</fullName>
    </submittedName>
</protein>
<organism evidence="1 2">
    <name type="scientific">Byssothecium circinans</name>
    <dbReference type="NCBI Taxonomy" id="147558"/>
    <lineage>
        <taxon>Eukaryota</taxon>
        <taxon>Fungi</taxon>
        <taxon>Dikarya</taxon>
        <taxon>Ascomycota</taxon>
        <taxon>Pezizomycotina</taxon>
        <taxon>Dothideomycetes</taxon>
        <taxon>Pleosporomycetidae</taxon>
        <taxon>Pleosporales</taxon>
        <taxon>Massarineae</taxon>
        <taxon>Massarinaceae</taxon>
        <taxon>Byssothecium</taxon>
    </lineage>
</organism>
<dbReference type="OrthoDB" id="5355526at2759"/>
<dbReference type="Proteomes" id="UP000800035">
    <property type="component" value="Unassembled WGS sequence"/>
</dbReference>
<evidence type="ECO:0000313" key="2">
    <source>
        <dbReference type="Proteomes" id="UP000800035"/>
    </source>
</evidence>